<dbReference type="Gene3D" id="3.90.1320.10">
    <property type="entry name" value="Outer-capsid protein sigma 3, large lobe"/>
    <property type="match status" value="1"/>
</dbReference>
<evidence type="ECO:0000313" key="4">
    <source>
        <dbReference type="RefSeq" id="XP_048134230.1"/>
    </source>
</evidence>
<dbReference type="GeneID" id="115752836"/>
<feature type="domain" description="Neprosin PEP catalytic" evidence="2">
    <location>
        <begin position="141"/>
        <end position="393"/>
    </location>
</feature>
<evidence type="ECO:0000256" key="1">
    <source>
        <dbReference type="SAM" id="SignalP"/>
    </source>
</evidence>
<reference evidence="4" key="2">
    <citation type="submission" date="2025-08" db="UniProtKB">
        <authorList>
            <consortium name="RefSeq"/>
        </authorList>
    </citation>
    <scope>IDENTIFICATION</scope>
    <source>
        <tissue evidence="4">Leaf</tissue>
    </source>
</reference>
<dbReference type="RefSeq" id="XP_048134230.1">
    <property type="nucleotide sequence ID" value="XM_048278273.1"/>
</dbReference>
<name>A0ABM3HCA5_9MYRT</name>
<keyword evidence="3" id="KW-1185">Reference proteome</keyword>
<reference evidence="3" key="1">
    <citation type="submission" date="2025-05" db="UniProtKB">
        <authorList>
            <consortium name="RefSeq"/>
        </authorList>
    </citation>
    <scope>NUCLEOTIDE SEQUENCE [LARGE SCALE GENOMIC DNA]</scope>
</reference>
<proteinExistence type="predicted"/>
<accession>A0ABM3HCA5</accession>
<dbReference type="InterPro" id="IPR053168">
    <property type="entry name" value="Glutamic_endopeptidase"/>
</dbReference>
<organism evidence="3 4">
    <name type="scientific">Rhodamnia argentea</name>
    <dbReference type="NCBI Taxonomy" id="178133"/>
    <lineage>
        <taxon>Eukaryota</taxon>
        <taxon>Viridiplantae</taxon>
        <taxon>Streptophyta</taxon>
        <taxon>Embryophyta</taxon>
        <taxon>Tracheophyta</taxon>
        <taxon>Spermatophyta</taxon>
        <taxon>Magnoliopsida</taxon>
        <taxon>eudicotyledons</taxon>
        <taxon>Gunneridae</taxon>
        <taxon>Pentapetalae</taxon>
        <taxon>rosids</taxon>
        <taxon>malvids</taxon>
        <taxon>Myrtales</taxon>
        <taxon>Myrtaceae</taxon>
        <taxon>Myrtoideae</taxon>
        <taxon>Myrteae</taxon>
        <taxon>Australasian group</taxon>
        <taxon>Rhodamnia</taxon>
    </lineage>
</organism>
<dbReference type="Pfam" id="PF14365">
    <property type="entry name" value="Neprosin_AP"/>
    <property type="match status" value="1"/>
</dbReference>
<dbReference type="Pfam" id="PF03080">
    <property type="entry name" value="Neprosin"/>
    <property type="match status" value="1"/>
</dbReference>
<dbReference type="InterPro" id="IPR004314">
    <property type="entry name" value="Neprosin"/>
</dbReference>
<keyword evidence="1" id="KW-0732">Signal</keyword>
<evidence type="ECO:0000313" key="3">
    <source>
        <dbReference type="Proteomes" id="UP000827889"/>
    </source>
</evidence>
<evidence type="ECO:0000259" key="2">
    <source>
        <dbReference type="PROSITE" id="PS52045"/>
    </source>
</evidence>
<dbReference type="Proteomes" id="UP000827889">
    <property type="component" value="Chromosome 1"/>
</dbReference>
<dbReference type="PROSITE" id="PS52045">
    <property type="entry name" value="NEPROSIN_PEP_CD"/>
    <property type="match status" value="1"/>
</dbReference>
<dbReference type="InterPro" id="IPR025521">
    <property type="entry name" value="Neprosin_propep"/>
</dbReference>
<feature type="chain" id="PRO_5045704222" evidence="1">
    <location>
        <begin position="19"/>
        <end position="427"/>
    </location>
</feature>
<gene>
    <name evidence="4" type="primary">LOC115752836</name>
</gene>
<feature type="signal peptide" evidence="1">
    <location>
        <begin position="1"/>
        <end position="18"/>
    </location>
</feature>
<sequence length="427" mass="47414">MKLALLFLISLCVSTSEMASISEGDDNRDLERRVRMMTKSPMKTFVTKEGDTIDCVEIDKQPALDHPQLKNHKIQTELNLSFVGFHAPSKVKYVQFESRDPCPIRTVPIRRVRKEDLTRAKSEAKMPSSNSQNTLSQHVLSLSLSLSTCVVSLRDEMTENIKYGGCGEINVYNLTMAHDQASSHNMWIESGPLNHINMIVAGWQVSPQLYGDSRPRLFTYWTGDGQRNGCYNMLCPGFVQVHRSITPGHLIDASSIYGGPQIVFFIQIHQDAGTKNWWLTVGDQIIIGYWPSELFLYLRNGSPHAAWGGVGMAGRNGVCPPMGSGHKPDGDFSHATFFRTLHWIDATGGFQRLSKKTVKWVDKSNVYDLKYYGDRGREDGYCISFGGPGGYCGGGMDGRLSGSTTLSGGSSIVKSIWNGLGNVRSRR</sequence>
<protein>
    <submittedName>
        <fullName evidence="4">Uncharacterized protein LOC115752836</fullName>
    </submittedName>
</protein>
<dbReference type="PANTHER" id="PTHR31589:SF232">
    <property type="entry name" value="NEPROSIN DOMAIN-CONTAINING PROTEIN"/>
    <property type="match status" value="1"/>
</dbReference>
<dbReference type="PANTHER" id="PTHR31589">
    <property type="entry name" value="PROTEIN, PUTATIVE (DUF239)-RELATED-RELATED"/>
    <property type="match status" value="1"/>
</dbReference>